<keyword evidence="4 7" id="KW-0378">Hydrolase</keyword>
<dbReference type="Gene3D" id="3.40.50.1820">
    <property type="entry name" value="alpha/beta hydrolase"/>
    <property type="match status" value="2"/>
</dbReference>
<accession>A0A835BLW5</accession>
<gene>
    <name evidence="11" type="ORF">HU200_039695</name>
</gene>
<feature type="signal peptide" evidence="8">
    <location>
        <begin position="1"/>
        <end position="25"/>
    </location>
</feature>
<feature type="domain" description="Peptidase S9A N-terminal" evidence="10">
    <location>
        <begin position="62"/>
        <end position="207"/>
    </location>
</feature>
<dbReference type="SUPFAM" id="SSF53474">
    <property type="entry name" value="alpha/beta-Hydrolases"/>
    <property type="match status" value="1"/>
</dbReference>
<dbReference type="PANTHER" id="PTHR11757">
    <property type="entry name" value="PROTEASE FAMILY S9A OLIGOPEPTIDASE"/>
    <property type="match status" value="1"/>
</dbReference>
<protein>
    <recommendedName>
        <fullName evidence="7">Prolyl endopeptidase</fullName>
        <ecNumber evidence="7">3.4.21.-</ecNumber>
    </recommendedName>
</protein>
<keyword evidence="3 7" id="KW-0645">Protease</keyword>
<dbReference type="OrthoDB" id="248387at2759"/>
<keyword evidence="5 7" id="KW-0720">Serine protease</keyword>
<name>A0A835BLW5_9POAL</name>
<evidence type="ECO:0000313" key="11">
    <source>
        <dbReference type="EMBL" id="KAF8692366.1"/>
    </source>
</evidence>
<feature type="domain" description="Peptidase S9 prolyl oligopeptidase catalytic" evidence="9">
    <location>
        <begin position="321"/>
        <end position="544"/>
    </location>
</feature>
<dbReference type="AlphaFoldDB" id="A0A835BLW5"/>
<evidence type="ECO:0000256" key="4">
    <source>
        <dbReference type="ARBA" id="ARBA00022801"/>
    </source>
</evidence>
<dbReference type="FunFam" id="3.40.50.1820:FF:000005">
    <property type="entry name" value="Prolyl endopeptidase"/>
    <property type="match status" value="1"/>
</dbReference>
<comment type="similarity">
    <text evidence="2 7">Belongs to the peptidase S9A family.</text>
</comment>
<comment type="caution">
    <text evidence="11">The sequence shown here is derived from an EMBL/GenBank/DDBJ whole genome shotgun (WGS) entry which is preliminary data.</text>
</comment>
<dbReference type="Pfam" id="PF00326">
    <property type="entry name" value="Peptidase_S9"/>
    <property type="match status" value="1"/>
</dbReference>
<dbReference type="InterPro" id="IPR023302">
    <property type="entry name" value="Pept_S9A_N"/>
</dbReference>
<feature type="chain" id="PRO_5032624122" description="Prolyl endopeptidase" evidence="8">
    <location>
        <begin position="26"/>
        <end position="548"/>
    </location>
</feature>
<dbReference type="Proteomes" id="UP000636709">
    <property type="component" value="Unassembled WGS sequence"/>
</dbReference>
<dbReference type="Pfam" id="PF02897">
    <property type="entry name" value="Peptidase_S9_N"/>
    <property type="match status" value="1"/>
</dbReference>
<evidence type="ECO:0000256" key="6">
    <source>
        <dbReference type="ARBA" id="ARBA00045448"/>
    </source>
</evidence>
<dbReference type="GO" id="GO:0006508">
    <property type="term" value="P:proteolysis"/>
    <property type="evidence" value="ECO:0007669"/>
    <property type="project" value="UniProtKB-KW"/>
</dbReference>
<dbReference type="InterPro" id="IPR001375">
    <property type="entry name" value="Peptidase_S9_cat"/>
</dbReference>
<dbReference type="GO" id="GO:0004252">
    <property type="term" value="F:serine-type endopeptidase activity"/>
    <property type="evidence" value="ECO:0007669"/>
    <property type="project" value="UniProtKB-UniRule"/>
</dbReference>
<keyword evidence="12" id="KW-1185">Reference proteome</keyword>
<keyword evidence="8" id="KW-0732">Signal</keyword>
<evidence type="ECO:0000259" key="10">
    <source>
        <dbReference type="Pfam" id="PF02897"/>
    </source>
</evidence>
<dbReference type="PANTHER" id="PTHR11757:SF19">
    <property type="entry name" value="PROLYL ENDOPEPTIDASE-LIKE"/>
    <property type="match status" value="1"/>
</dbReference>
<dbReference type="SUPFAM" id="SSF50993">
    <property type="entry name" value="Peptidase/esterase 'gauge' domain"/>
    <property type="match status" value="1"/>
</dbReference>
<dbReference type="InterPro" id="IPR029058">
    <property type="entry name" value="AB_hydrolase_fold"/>
</dbReference>
<dbReference type="InterPro" id="IPR051543">
    <property type="entry name" value="Serine_Peptidase_S9A"/>
</dbReference>
<proteinExistence type="inferred from homology"/>
<evidence type="ECO:0000256" key="1">
    <source>
        <dbReference type="ARBA" id="ARBA00001070"/>
    </source>
</evidence>
<dbReference type="InterPro" id="IPR002470">
    <property type="entry name" value="Peptidase_S9A"/>
</dbReference>
<evidence type="ECO:0000256" key="8">
    <source>
        <dbReference type="SAM" id="SignalP"/>
    </source>
</evidence>
<evidence type="ECO:0000259" key="9">
    <source>
        <dbReference type="Pfam" id="PF00326"/>
    </source>
</evidence>
<evidence type="ECO:0000256" key="7">
    <source>
        <dbReference type="RuleBase" id="RU368024"/>
    </source>
</evidence>
<evidence type="ECO:0000256" key="5">
    <source>
        <dbReference type="ARBA" id="ARBA00022825"/>
    </source>
</evidence>
<evidence type="ECO:0000256" key="3">
    <source>
        <dbReference type="ARBA" id="ARBA00022670"/>
    </source>
</evidence>
<dbReference type="GO" id="GO:0005829">
    <property type="term" value="C:cytosol"/>
    <property type="evidence" value="ECO:0007669"/>
    <property type="project" value="TreeGrafter"/>
</dbReference>
<comment type="function">
    <text evidence="6">Serine peptidase whose precise substrate specificity remains unclear. Does not cleave peptides after a arginine or lysine residue. Regulates trans-Golgi network morphology and sorting by regulating the membrane binding of the AP-1 complex. May play a role in the regulation of synaptic vesicle exocytosis.</text>
</comment>
<organism evidence="11 12">
    <name type="scientific">Digitaria exilis</name>
    <dbReference type="NCBI Taxonomy" id="1010633"/>
    <lineage>
        <taxon>Eukaryota</taxon>
        <taxon>Viridiplantae</taxon>
        <taxon>Streptophyta</taxon>
        <taxon>Embryophyta</taxon>
        <taxon>Tracheophyta</taxon>
        <taxon>Spermatophyta</taxon>
        <taxon>Magnoliopsida</taxon>
        <taxon>Liliopsida</taxon>
        <taxon>Poales</taxon>
        <taxon>Poaceae</taxon>
        <taxon>PACMAD clade</taxon>
        <taxon>Panicoideae</taxon>
        <taxon>Panicodae</taxon>
        <taxon>Paniceae</taxon>
        <taxon>Anthephorinae</taxon>
        <taxon>Digitaria</taxon>
    </lineage>
</organism>
<dbReference type="PRINTS" id="PR00862">
    <property type="entry name" value="PROLIGOPTASE"/>
</dbReference>
<comment type="catalytic activity">
    <reaction evidence="1">
        <text>Hydrolysis of Pro-|-Xaa &gt;&gt; Ala-|-Xaa in oligopeptides.</text>
        <dbReference type="EC" id="3.4.21.26"/>
    </reaction>
</comment>
<evidence type="ECO:0000313" key="12">
    <source>
        <dbReference type="Proteomes" id="UP000636709"/>
    </source>
</evidence>
<reference evidence="11" key="1">
    <citation type="submission" date="2020-07" db="EMBL/GenBank/DDBJ databases">
        <title>Genome sequence and genetic diversity analysis of an under-domesticated orphan crop, white fonio (Digitaria exilis).</title>
        <authorList>
            <person name="Bennetzen J.L."/>
            <person name="Chen S."/>
            <person name="Ma X."/>
            <person name="Wang X."/>
            <person name="Yssel A.E.J."/>
            <person name="Chaluvadi S.R."/>
            <person name="Johnson M."/>
            <person name="Gangashetty P."/>
            <person name="Hamidou F."/>
            <person name="Sanogo M.D."/>
            <person name="Zwaenepoel A."/>
            <person name="Wallace J."/>
            <person name="Van De Peer Y."/>
            <person name="Van Deynze A."/>
        </authorList>
    </citation>
    <scope>NUCLEOTIDE SEQUENCE</scope>
    <source>
        <tissue evidence="11">Leaves</tissue>
    </source>
</reference>
<dbReference type="EC" id="3.4.21.-" evidence="7"/>
<dbReference type="EMBL" id="JACEFO010001943">
    <property type="protein sequence ID" value="KAF8692366.1"/>
    <property type="molecule type" value="Genomic_DNA"/>
</dbReference>
<sequence>MLLRRLVASWLPLSLVPPLVPRASAISLSRRRALLLLSSPSSLGSGAPSYRAHSYAPAMAAPPVAKKVPRELVDHGDVRLDNYYWLRDDSRSDPDVLAYLRAENDYTAAVMSDVKQLEDEIYAEIRGRIKEDDIDDAPLRKGQYYYYQRTLTAKEYVQHCRRLVPTDAPITVHDVMPTGPDAPHEHIILDENVKAEGHDYYSIGAFKGGRTIDFIDPTYAVDPEESQFRSSVLRFHYSSMRTPPSVYDYDMDSGVSVLKKIKPVLGGFDASNYVTERKWAAAADGTQIPMSILYRKDLVKLDGSDPMLLYGYGSYEICIDPSFRGSRFSLVDRGFIYVIAHIRGGGEMGRKWYEDGKLLKKKNTFTDFIDCAEHLIKNKYCSKEKLCINGRSAGGLLMGAVLNMRPDLFKAAVAGVPFVDVVTTMLDPTIPLTTAEWEEWGDPRKEEYYYYMKSYSPVDNVSCNELLFVSPLEHFSNHQARANPRVMYSEPAKFVAKLRERKTDDKLLLFKCELGAGHFSKSGRFEKLQEDAFTYAFILKALGMTPKL</sequence>
<evidence type="ECO:0000256" key="2">
    <source>
        <dbReference type="ARBA" id="ARBA00005228"/>
    </source>
</evidence>